<comment type="caution">
    <text evidence="7">The sequence shown here is derived from an EMBL/GenBank/DDBJ whole genome shotgun (WGS) entry which is preliminary data.</text>
</comment>
<sequence>MPAFFVLSVPLWLPHDMGKPQQPTAAGSQGLVVSFPPPTTKSSLWPGALVTLTAVVLAFVCASFGSHYLQPSGAPPFSSLKFYSNITRPRGICLGSNGDASSYAGYIGITGDAAGSPRRSFFWFFEAEEDAPNAPIILSFGGGPGTTGMLRAFGSQGPCILTANGTVPNEDRITQHFNMLVLDHPIGTGFSYGRMVNNSRDSALDVYDFLQKFLVVFPHLTKNQLIISGGSYGGKFIPHIATVIQERNALNVNALPSFGTIHINLESLIVSNPSSDPMAHYRWLLYFYCELHSIYDADTCASMYAKLPECLDLIEMSLQDIGFSASANAARRAAREACGYLAWGGDTHGVMIEDIRRTCANQSLECFPLFAWIERYMRDPTVSRALGIPSFVNYTALSNPVEDAFSATGDHMLATHLMYEPLLAKGIRILHMVGAQDGNCAWPGVLSFLKVLRTPFQQDFVRAPDVLWPAPESHAATVRAVGDGAGNMTYILIADAGHFPQQDQPALVKVITERWINNRPWFTD</sequence>
<evidence type="ECO:0000256" key="6">
    <source>
        <dbReference type="ARBA" id="ARBA00023180"/>
    </source>
</evidence>
<dbReference type="EC" id="3.4.16.5" evidence="2"/>
<proteinExistence type="inferred from homology"/>
<dbReference type="AlphaFoldDB" id="A0AAD7ENT6"/>
<dbReference type="Gene3D" id="3.40.50.1820">
    <property type="entry name" value="alpha/beta hydrolase"/>
    <property type="match status" value="1"/>
</dbReference>
<dbReference type="GO" id="GO:0000324">
    <property type="term" value="C:fungal-type vacuole"/>
    <property type="evidence" value="ECO:0007669"/>
    <property type="project" value="TreeGrafter"/>
</dbReference>
<keyword evidence="3" id="KW-0121">Carboxypeptidase</keyword>
<dbReference type="GO" id="GO:0004185">
    <property type="term" value="F:serine-type carboxypeptidase activity"/>
    <property type="evidence" value="ECO:0007669"/>
    <property type="project" value="UniProtKB-EC"/>
</dbReference>
<keyword evidence="6" id="KW-0325">Glycoprotein</keyword>
<evidence type="ECO:0000256" key="2">
    <source>
        <dbReference type="ARBA" id="ARBA00012446"/>
    </source>
</evidence>
<dbReference type="InterPro" id="IPR001563">
    <property type="entry name" value="Peptidase_S10"/>
</dbReference>
<evidence type="ECO:0000313" key="8">
    <source>
        <dbReference type="Proteomes" id="UP001218218"/>
    </source>
</evidence>
<evidence type="ECO:0000256" key="4">
    <source>
        <dbReference type="ARBA" id="ARBA00022670"/>
    </source>
</evidence>
<gene>
    <name evidence="7" type="ORF">DFH08DRAFT_872156</name>
</gene>
<organism evidence="7 8">
    <name type="scientific">Mycena albidolilacea</name>
    <dbReference type="NCBI Taxonomy" id="1033008"/>
    <lineage>
        <taxon>Eukaryota</taxon>
        <taxon>Fungi</taxon>
        <taxon>Dikarya</taxon>
        <taxon>Basidiomycota</taxon>
        <taxon>Agaricomycotina</taxon>
        <taxon>Agaricomycetes</taxon>
        <taxon>Agaricomycetidae</taxon>
        <taxon>Agaricales</taxon>
        <taxon>Marasmiineae</taxon>
        <taxon>Mycenaceae</taxon>
        <taxon>Mycena</taxon>
    </lineage>
</organism>
<dbReference type="SUPFAM" id="SSF53474">
    <property type="entry name" value="alpha/beta-Hydrolases"/>
    <property type="match status" value="1"/>
</dbReference>
<dbReference type="Proteomes" id="UP001218218">
    <property type="component" value="Unassembled WGS sequence"/>
</dbReference>
<name>A0AAD7ENT6_9AGAR</name>
<evidence type="ECO:0000256" key="3">
    <source>
        <dbReference type="ARBA" id="ARBA00022645"/>
    </source>
</evidence>
<evidence type="ECO:0000256" key="5">
    <source>
        <dbReference type="ARBA" id="ARBA00022801"/>
    </source>
</evidence>
<keyword evidence="5" id="KW-0378">Hydrolase</keyword>
<dbReference type="Gene3D" id="1.10.287.410">
    <property type="match status" value="1"/>
</dbReference>
<dbReference type="GO" id="GO:0006508">
    <property type="term" value="P:proteolysis"/>
    <property type="evidence" value="ECO:0007669"/>
    <property type="project" value="UniProtKB-KW"/>
</dbReference>
<comment type="similarity">
    <text evidence="1">Belongs to the peptidase S10 family.</text>
</comment>
<dbReference type="PANTHER" id="PTHR11802:SF113">
    <property type="entry name" value="SERINE CARBOXYPEPTIDASE CTSA-4.1"/>
    <property type="match status" value="1"/>
</dbReference>
<reference evidence="7" key="1">
    <citation type="submission" date="2023-03" db="EMBL/GenBank/DDBJ databases">
        <title>Massive genome expansion in bonnet fungi (Mycena s.s.) driven by repeated elements and novel gene families across ecological guilds.</title>
        <authorList>
            <consortium name="Lawrence Berkeley National Laboratory"/>
            <person name="Harder C.B."/>
            <person name="Miyauchi S."/>
            <person name="Viragh M."/>
            <person name="Kuo A."/>
            <person name="Thoen E."/>
            <person name="Andreopoulos B."/>
            <person name="Lu D."/>
            <person name="Skrede I."/>
            <person name="Drula E."/>
            <person name="Henrissat B."/>
            <person name="Morin E."/>
            <person name="Kohler A."/>
            <person name="Barry K."/>
            <person name="LaButti K."/>
            <person name="Morin E."/>
            <person name="Salamov A."/>
            <person name="Lipzen A."/>
            <person name="Mereny Z."/>
            <person name="Hegedus B."/>
            <person name="Baldrian P."/>
            <person name="Stursova M."/>
            <person name="Weitz H."/>
            <person name="Taylor A."/>
            <person name="Grigoriev I.V."/>
            <person name="Nagy L.G."/>
            <person name="Martin F."/>
            <person name="Kauserud H."/>
        </authorList>
    </citation>
    <scope>NUCLEOTIDE SEQUENCE</scope>
    <source>
        <strain evidence="7">CBHHK002</strain>
    </source>
</reference>
<evidence type="ECO:0000313" key="7">
    <source>
        <dbReference type="EMBL" id="KAJ7343234.1"/>
    </source>
</evidence>
<dbReference type="PANTHER" id="PTHR11802">
    <property type="entry name" value="SERINE PROTEASE FAMILY S10 SERINE CARBOXYPEPTIDASE"/>
    <property type="match status" value="1"/>
</dbReference>
<accession>A0AAD7ENT6</accession>
<dbReference type="PRINTS" id="PR00724">
    <property type="entry name" value="CRBOXYPTASEC"/>
</dbReference>
<keyword evidence="8" id="KW-1185">Reference proteome</keyword>
<dbReference type="EMBL" id="JARIHO010000023">
    <property type="protein sequence ID" value="KAJ7343234.1"/>
    <property type="molecule type" value="Genomic_DNA"/>
</dbReference>
<dbReference type="InterPro" id="IPR029058">
    <property type="entry name" value="AB_hydrolase_fold"/>
</dbReference>
<protein>
    <recommendedName>
        <fullName evidence="2">carboxypeptidase C</fullName>
        <ecNumber evidence="2">3.4.16.5</ecNumber>
    </recommendedName>
</protein>
<dbReference type="Pfam" id="PF00450">
    <property type="entry name" value="Peptidase_S10"/>
    <property type="match status" value="1"/>
</dbReference>
<keyword evidence="4" id="KW-0645">Protease</keyword>
<evidence type="ECO:0000256" key="1">
    <source>
        <dbReference type="ARBA" id="ARBA00009431"/>
    </source>
</evidence>